<organism evidence="1 2">
    <name type="scientific">Paractinoplanes rhizophilus</name>
    <dbReference type="NCBI Taxonomy" id="1416877"/>
    <lineage>
        <taxon>Bacteria</taxon>
        <taxon>Bacillati</taxon>
        <taxon>Actinomycetota</taxon>
        <taxon>Actinomycetes</taxon>
        <taxon>Micromonosporales</taxon>
        <taxon>Micromonosporaceae</taxon>
        <taxon>Paractinoplanes</taxon>
    </lineage>
</organism>
<dbReference type="Gene3D" id="1.20.1260.20">
    <property type="entry name" value="PPE superfamily"/>
    <property type="match status" value="1"/>
</dbReference>
<comment type="caution">
    <text evidence="1">The sequence shown here is derived from an EMBL/GenBank/DDBJ whole genome shotgun (WGS) entry which is preliminary data.</text>
</comment>
<gene>
    <name evidence="1" type="ORF">ACFQS1_37380</name>
</gene>
<name>A0ABW2I459_9ACTN</name>
<evidence type="ECO:0000313" key="1">
    <source>
        <dbReference type="EMBL" id="MFC7279664.1"/>
    </source>
</evidence>
<keyword evidence="2" id="KW-1185">Reference proteome</keyword>
<proteinExistence type="predicted"/>
<dbReference type="Proteomes" id="UP001596548">
    <property type="component" value="Unassembled WGS sequence"/>
</dbReference>
<accession>A0ABW2I459</accession>
<evidence type="ECO:0000313" key="2">
    <source>
        <dbReference type="Proteomes" id="UP001596548"/>
    </source>
</evidence>
<dbReference type="RefSeq" id="WP_378977205.1">
    <property type="nucleotide sequence ID" value="NZ_JBHTBJ010000057.1"/>
</dbReference>
<dbReference type="InterPro" id="IPR036689">
    <property type="entry name" value="ESAT-6-like_sf"/>
</dbReference>
<sequence length="304" mass="33750">MAGISLPGLLGADPGRLRAAAARWDRLVEDIDDTVEDLVQGTRELPDFWVGDGAQAAQERNRRLQLQIGNAHRYCGKIAETLRRFAYDVEHYQQMLHSVVAEARADGMAVDLASGRITAPLTGTRASVDSYLAQIEEILAKTNDADRLARETLDRNRIREEERPAGELPEVTPDFLLVDIGPALRAQAWHEIHPLNREQLIEQHPELVGPAVGLPSDARDRANRLLLARNRAALLARQQRLEEQHDGAASRATMDTERGLADIAAIERRLAAEPGSRLMSYPPAVLAEGDPKWDNYVPPVKLRK</sequence>
<dbReference type="SUPFAM" id="SSF140453">
    <property type="entry name" value="EsxAB dimer-like"/>
    <property type="match status" value="1"/>
</dbReference>
<dbReference type="EMBL" id="JBHTBJ010000057">
    <property type="protein sequence ID" value="MFC7279664.1"/>
    <property type="molecule type" value="Genomic_DNA"/>
</dbReference>
<reference evidence="2" key="1">
    <citation type="journal article" date="2019" name="Int. J. Syst. Evol. Microbiol.">
        <title>The Global Catalogue of Microorganisms (GCM) 10K type strain sequencing project: providing services to taxonomists for standard genome sequencing and annotation.</title>
        <authorList>
            <consortium name="The Broad Institute Genomics Platform"/>
            <consortium name="The Broad Institute Genome Sequencing Center for Infectious Disease"/>
            <person name="Wu L."/>
            <person name="Ma J."/>
        </authorList>
    </citation>
    <scope>NUCLEOTIDE SEQUENCE [LARGE SCALE GENOMIC DNA]</scope>
    <source>
        <strain evidence="2">XZYJT-10</strain>
    </source>
</reference>
<dbReference type="InterPro" id="IPR038332">
    <property type="entry name" value="PPE_sf"/>
</dbReference>
<protein>
    <submittedName>
        <fullName evidence="1">WXG100 family type VII secretion target</fullName>
    </submittedName>
</protein>